<reference evidence="2 3" key="1">
    <citation type="journal article" date="2018" name="Biotechnol. Biofuels">
        <title>Integrative visual omics of the white-rot fungus Polyporus brumalis exposes the biotechnological potential of its oxidative enzymes for delignifying raw plant biomass.</title>
        <authorList>
            <person name="Miyauchi S."/>
            <person name="Rancon A."/>
            <person name="Drula E."/>
            <person name="Hage H."/>
            <person name="Chaduli D."/>
            <person name="Favel A."/>
            <person name="Grisel S."/>
            <person name="Henrissat B."/>
            <person name="Herpoel-Gimbert I."/>
            <person name="Ruiz-Duenas F.J."/>
            <person name="Chevret D."/>
            <person name="Hainaut M."/>
            <person name="Lin J."/>
            <person name="Wang M."/>
            <person name="Pangilinan J."/>
            <person name="Lipzen A."/>
            <person name="Lesage-Meessen L."/>
            <person name="Navarro D."/>
            <person name="Riley R."/>
            <person name="Grigoriev I.V."/>
            <person name="Zhou S."/>
            <person name="Raouche S."/>
            <person name="Rosso M.N."/>
        </authorList>
    </citation>
    <scope>NUCLEOTIDE SEQUENCE [LARGE SCALE GENOMIC DNA]</scope>
    <source>
        <strain evidence="2 3">BRFM 1820</strain>
    </source>
</reference>
<feature type="compositionally biased region" description="Polar residues" evidence="1">
    <location>
        <begin position="93"/>
        <end position="112"/>
    </location>
</feature>
<name>A0A371D962_9APHY</name>
<keyword evidence="3" id="KW-1185">Reference proteome</keyword>
<organism evidence="2 3">
    <name type="scientific">Lentinus brumalis</name>
    <dbReference type="NCBI Taxonomy" id="2498619"/>
    <lineage>
        <taxon>Eukaryota</taxon>
        <taxon>Fungi</taxon>
        <taxon>Dikarya</taxon>
        <taxon>Basidiomycota</taxon>
        <taxon>Agaricomycotina</taxon>
        <taxon>Agaricomycetes</taxon>
        <taxon>Polyporales</taxon>
        <taxon>Polyporaceae</taxon>
        <taxon>Lentinus</taxon>
    </lineage>
</organism>
<evidence type="ECO:0000313" key="2">
    <source>
        <dbReference type="EMBL" id="RDX49060.1"/>
    </source>
</evidence>
<dbReference type="EMBL" id="KZ857408">
    <property type="protein sequence ID" value="RDX49060.1"/>
    <property type="molecule type" value="Genomic_DNA"/>
</dbReference>
<sequence length="202" mass="22908">MTLTPIETVGATTTTSFTTPLKPRHCCCLRSVTSISRHGDIFWLFLVDVIWGLARCIRGTTICRPRHSQRHYADRRCCSCGHKNTWKFSRDPSLQHTTVHSGSRKSAQSTRLRSGPGKLQRRFPAAEICACTQLLEYNGTVQTCRLAEELSTLIFDVWWTSLCWPLSDIGDSSTMITTREFSQTTVKEVRMGHSAYDMPPYT</sequence>
<evidence type="ECO:0000256" key="1">
    <source>
        <dbReference type="SAM" id="MobiDB-lite"/>
    </source>
</evidence>
<feature type="region of interest" description="Disordered" evidence="1">
    <location>
        <begin position="93"/>
        <end position="117"/>
    </location>
</feature>
<dbReference type="AlphaFoldDB" id="A0A371D962"/>
<protein>
    <submittedName>
        <fullName evidence="2">Uncharacterized protein</fullName>
    </submittedName>
</protein>
<proteinExistence type="predicted"/>
<gene>
    <name evidence="2" type="ORF">OH76DRAFT_623005</name>
</gene>
<accession>A0A371D962</accession>
<evidence type="ECO:0000313" key="3">
    <source>
        <dbReference type="Proteomes" id="UP000256964"/>
    </source>
</evidence>
<dbReference type="Proteomes" id="UP000256964">
    <property type="component" value="Unassembled WGS sequence"/>
</dbReference>